<feature type="domain" description="Flagellar motor switch protein FliG N-terminal" evidence="12">
    <location>
        <begin position="18"/>
        <end position="114"/>
    </location>
</feature>
<dbReference type="InterPro" id="IPR032779">
    <property type="entry name" value="FliG_M"/>
</dbReference>
<dbReference type="OrthoDB" id="9780302at2"/>
<dbReference type="EMBL" id="CP007128">
    <property type="protein sequence ID" value="AHG87723.1"/>
    <property type="molecule type" value="Genomic_DNA"/>
</dbReference>
<evidence type="ECO:0000256" key="4">
    <source>
        <dbReference type="ARBA" id="ARBA00021870"/>
    </source>
</evidence>
<dbReference type="GO" id="GO:0003774">
    <property type="term" value="F:cytoskeletal motor activity"/>
    <property type="evidence" value="ECO:0007669"/>
    <property type="project" value="InterPro"/>
</dbReference>
<evidence type="ECO:0000256" key="9">
    <source>
        <dbReference type="ARBA" id="ARBA00023143"/>
    </source>
</evidence>
<dbReference type="InterPro" id="IPR023087">
    <property type="entry name" value="Flg_Motor_Flig_C"/>
</dbReference>
<keyword evidence="13" id="KW-0969">Cilium</keyword>
<dbReference type="GO" id="GO:0006935">
    <property type="term" value="P:chemotaxis"/>
    <property type="evidence" value="ECO:0007669"/>
    <property type="project" value="UniProtKB-KW"/>
</dbReference>
<dbReference type="GO" id="GO:0005886">
    <property type="term" value="C:plasma membrane"/>
    <property type="evidence" value="ECO:0007669"/>
    <property type="project" value="UniProtKB-SubCell"/>
</dbReference>
<keyword evidence="13" id="KW-0966">Cell projection</keyword>
<proteinExistence type="inferred from homology"/>
<comment type="similarity">
    <text evidence="3">Belongs to the FliG family.</text>
</comment>
<evidence type="ECO:0000256" key="2">
    <source>
        <dbReference type="ARBA" id="ARBA00004413"/>
    </source>
</evidence>
<evidence type="ECO:0000256" key="7">
    <source>
        <dbReference type="ARBA" id="ARBA00022779"/>
    </source>
</evidence>
<name>W0RED5_9BACT</name>
<evidence type="ECO:0000259" key="12">
    <source>
        <dbReference type="Pfam" id="PF14842"/>
    </source>
</evidence>
<feature type="domain" description="Flagellar motor switch protein FliG middle" evidence="11">
    <location>
        <begin position="129"/>
        <end position="201"/>
    </location>
</feature>
<keyword evidence="14" id="KW-1185">Reference proteome</keyword>
<keyword evidence="8" id="KW-0472">Membrane</keyword>
<accession>W0RED5</accession>
<dbReference type="GO" id="GO:0071973">
    <property type="term" value="P:bacterial-type flagellum-dependent cell motility"/>
    <property type="evidence" value="ECO:0007669"/>
    <property type="project" value="InterPro"/>
</dbReference>
<dbReference type="InterPro" id="IPR000090">
    <property type="entry name" value="Flg_Motor_Flig"/>
</dbReference>
<sequence>MTTAVAHTKPTTVHGRLISGRQKIAIVCMAVGAEAAAKLTSGLSPDEAELVTYEIARMDRVAPETMEAVLTEWLESTLGVASLTTGGLEYAKEVLEKAYGRQRADSIMRRISSQIADTAGLHRLRKADPQQLATTLRGEHPQTAALVLAHLDTQHTAAILRELPTSFGGEVIFRMARMEKVAPEMLQLIERALSSEADLNFSQGMSAAGGPAAVANVLNLVSGTLEKELLEGVSERDASLCEQIKNLMFVFEDLAGLDDKSLQRLLREIEAKQLALALKAASDDLRDKIMSAMSQRAVGALKEEMEFMGPVKMRDVEAAQAVIVTQVRKLEESGEIVLTSGNGDDVLV</sequence>
<dbReference type="Pfam" id="PF14841">
    <property type="entry name" value="FliG_M"/>
    <property type="match status" value="1"/>
</dbReference>
<dbReference type="KEGG" id="gba:J421_0186"/>
<organism evidence="13 14">
    <name type="scientific">Gemmatirosa kalamazoonensis</name>
    <dbReference type="NCBI Taxonomy" id="861299"/>
    <lineage>
        <taxon>Bacteria</taxon>
        <taxon>Pseudomonadati</taxon>
        <taxon>Gemmatimonadota</taxon>
        <taxon>Gemmatimonadia</taxon>
        <taxon>Gemmatimonadales</taxon>
        <taxon>Gemmatimonadaceae</taxon>
        <taxon>Gemmatirosa</taxon>
    </lineage>
</organism>
<dbReference type="SUPFAM" id="SSF48029">
    <property type="entry name" value="FliG"/>
    <property type="match status" value="2"/>
</dbReference>
<dbReference type="eggNOG" id="COG1536">
    <property type="taxonomic scope" value="Bacteria"/>
</dbReference>
<dbReference type="Pfam" id="PF01706">
    <property type="entry name" value="FliG_C"/>
    <property type="match status" value="1"/>
</dbReference>
<dbReference type="Pfam" id="PF14842">
    <property type="entry name" value="FliG_N"/>
    <property type="match status" value="1"/>
</dbReference>
<dbReference type="InterPro" id="IPR028263">
    <property type="entry name" value="FliG_N"/>
</dbReference>
<evidence type="ECO:0000256" key="8">
    <source>
        <dbReference type="ARBA" id="ARBA00023136"/>
    </source>
</evidence>
<dbReference type="Gene3D" id="1.10.220.30">
    <property type="match status" value="3"/>
</dbReference>
<dbReference type="FunCoup" id="W0RED5">
    <property type="interactions" value="104"/>
</dbReference>
<feature type="domain" description="Flagellar motor switch protein FliG C-terminal" evidence="10">
    <location>
        <begin position="232"/>
        <end position="338"/>
    </location>
</feature>
<evidence type="ECO:0000256" key="6">
    <source>
        <dbReference type="ARBA" id="ARBA00022500"/>
    </source>
</evidence>
<gene>
    <name evidence="13" type="ORF">J421_0186</name>
</gene>
<evidence type="ECO:0000313" key="13">
    <source>
        <dbReference type="EMBL" id="AHG87723.1"/>
    </source>
</evidence>
<reference evidence="13 14" key="1">
    <citation type="journal article" date="2014" name="Genome Announc.">
        <title>Genome Sequence and Methylome of Soil Bacterium Gemmatirosa kalamazoonensis KBS708T, a Member of the Rarely Cultivated Gemmatimonadetes Phylum.</title>
        <authorList>
            <person name="Debruyn J.M."/>
            <person name="Radosevich M."/>
            <person name="Wommack K.E."/>
            <person name="Polson S.W."/>
            <person name="Hauser L.J."/>
            <person name="Fawaz M.N."/>
            <person name="Korlach J."/>
            <person name="Tsai Y.C."/>
        </authorList>
    </citation>
    <scope>NUCLEOTIDE SEQUENCE [LARGE SCALE GENOMIC DNA]</scope>
    <source>
        <strain evidence="13 14">KBS708</strain>
    </source>
</reference>
<protein>
    <recommendedName>
        <fullName evidence="4">Flagellar motor switch protein FliG</fullName>
    </recommendedName>
</protein>
<keyword evidence="5" id="KW-1003">Cell membrane</keyword>
<keyword evidence="9" id="KW-0975">Bacterial flagellum</keyword>
<dbReference type="RefSeq" id="WP_025409279.1">
    <property type="nucleotide sequence ID" value="NZ_CP007128.1"/>
</dbReference>
<dbReference type="STRING" id="861299.J421_0186"/>
<keyword evidence="13" id="KW-0282">Flagellum</keyword>
<dbReference type="PATRIC" id="fig|861299.3.peg.189"/>
<evidence type="ECO:0000259" key="10">
    <source>
        <dbReference type="Pfam" id="PF01706"/>
    </source>
</evidence>
<evidence type="ECO:0000256" key="5">
    <source>
        <dbReference type="ARBA" id="ARBA00022475"/>
    </source>
</evidence>
<dbReference type="InParanoid" id="W0RED5"/>
<dbReference type="InterPro" id="IPR011002">
    <property type="entry name" value="FliG_a-hlx"/>
</dbReference>
<evidence type="ECO:0000259" key="11">
    <source>
        <dbReference type="Pfam" id="PF14841"/>
    </source>
</evidence>
<dbReference type="HOGENOM" id="CLU_047835_1_1_0"/>
<keyword evidence="7" id="KW-0283">Flagellar rotation</keyword>
<dbReference type="PANTHER" id="PTHR30534:SF0">
    <property type="entry name" value="FLAGELLAR MOTOR SWITCH PROTEIN FLIG"/>
    <property type="match status" value="1"/>
</dbReference>
<dbReference type="Proteomes" id="UP000019151">
    <property type="component" value="Chromosome"/>
</dbReference>
<evidence type="ECO:0000256" key="1">
    <source>
        <dbReference type="ARBA" id="ARBA00004117"/>
    </source>
</evidence>
<dbReference type="PIRSF" id="PIRSF003161">
    <property type="entry name" value="FliG"/>
    <property type="match status" value="1"/>
</dbReference>
<dbReference type="GO" id="GO:0009425">
    <property type="term" value="C:bacterial-type flagellum basal body"/>
    <property type="evidence" value="ECO:0007669"/>
    <property type="project" value="UniProtKB-SubCell"/>
</dbReference>
<evidence type="ECO:0000256" key="3">
    <source>
        <dbReference type="ARBA" id="ARBA00010299"/>
    </source>
</evidence>
<dbReference type="NCBIfam" id="TIGR00207">
    <property type="entry name" value="fliG"/>
    <property type="match status" value="1"/>
</dbReference>
<dbReference type="AlphaFoldDB" id="W0RED5"/>
<comment type="subcellular location">
    <subcellularLocation>
        <location evidence="1">Bacterial flagellum basal body</location>
    </subcellularLocation>
    <subcellularLocation>
        <location evidence="2">Cell membrane</location>
        <topology evidence="2">Peripheral membrane protein</topology>
        <orientation evidence="2">Cytoplasmic side</orientation>
    </subcellularLocation>
</comment>
<dbReference type="PRINTS" id="PR00954">
    <property type="entry name" value="FLGMOTORFLIG"/>
</dbReference>
<evidence type="ECO:0000313" key="14">
    <source>
        <dbReference type="Proteomes" id="UP000019151"/>
    </source>
</evidence>
<dbReference type="PANTHER" id="PTHR30534">
    <property type="entry name" value="FLAGELLAR MOTOR SWITCH PROTEIN FLIG"/>
    <property type="match status" value="1"/>
</dbReference>
<keyword evidence="6" id="KW-0145">Chemotaxis</keyword>